<evidence type="ECO:0000313" key="1">
    <source>
        <dbReference type="EMBL" id="QHU10366.1"/>
    </source>
</evidence>
<dbReference type="EMBL" id="MN740754">
    <property type="protein sequence ID" value="QHU10366.1"/>
    <property type="molecule type" value="Genomic_DNA"/>
</dbReference>
<name>A0A6C0JZW6_9ZZZZ</name>
<protein>
    <submittedName>
        <fullName evidence="1">Uncharacterized protein</fullName>
    </submittedName>
</protein>
<sequence>MRTLSIFRRLFFTEEKKVLGRWSIEHCDKKLNSKIDLSNEDHCGPCGQYALNKMCDTSISNNNNTAITKVGPKSIVAKYYRNAPLT</sequence>
<accession>A0A6C0JZW6</accession>
<proteinExistence type="predicted"/>
<reference evidence="1" key="1">
    <citation type="journal article" date="2020" name="Nature">
        <title>Giant virus diversity and host interactions through global metagenomics.</title>
        <authorList>
            <person name="Schulz F."/>
            <person name="Roux S."/>
            <person name="Paez-Espino D."/>
            <person name="Jungbluth S."/>
            <person name="Walsh D.A."/>
            <person name="Denef V.J."/>
            <person name="McMahon K.D."/>
            <person name="Konstantinidis K.T."/>
            <person name="Eloe-Fadrosh E.A."/>
            <person name="Kyrpides N.C."/>
            <person name="Woyke T."/>
        </authorList>
    </citation>
    <scope>NUCLEOTIDE SEQUENCE</scope>
    <source>
        <strain evidence="1">GVMAG-S-1101164-67</strain>
    </source>
</reference>
<dbReference type="AlphaFoldDB" id="A0A6C0JZW6"/>
<organism evidence="1">
    <name type="scientific">viral metagenome</name>
    <dbReference type="NCBI Taxonomy" id="1070528"/>
    <lineage>
        <taxon>unclassified sequences</taxon>
        <taxon>metagenomes</taxon>
        <taxon>organismal metagenomes</taxon>
    </lineage>
</organism>